<dbReference type="RefSeq" id="WP_146954475.1">
    <property type="nucleotide sequence ID" value="NZ_BAABBJ010000012.1"/>
</dbReference>
<keyword evidence="2" id="KW-1185">Reference proteome</keyword>
<gene>
    <name evidence="1" type="ORF">CSO01_34170</name>
</gene>
<reference evidence="1 2" key="1">
    <citation type="submission" date="2019-07" db="EMBL/GenBank/DDBJ databases">
        <title>Whole genome shotgun sequence of Cellulomonas soli NBRC 109434.</title>
        <authorList>
            <person name="Hosoyama A."/>
            <person name="Uohara A."/>
            <person name="Ohji S."/>
            <person name="Ichikawa N."/>
        </authorList>
    </citation>
    <scope>NUCLEOTIDE SEQUENCE [LARGE SCALE GENOMIC DNA]</scope>
    <source>
        <strain evidence="1 2">NBRC 109434</strain>
    </source>
</reference>
<sequence length="166" mass="16999">MALTAEDLLAGSTLTHDVTVPAGLVGGAGGTGGDGTDATGAGVPGTVRVRPLTVRDVQLVAHAAKDDRELAAGLMIARALVEPALTPDQAGRLPAGLARFLVDTINELSGIDTPRDRLAELVQAPLAKACFVLADEFGWTPEDVTGMTIGQILMYLEMAGRAAEVA</sequence>
<comment type="caution">
    <text evidence="1">The sequence shown here is derived from an EMBL/GenBank/DDBJ whole genome shotgun (WGS) entry which is preliminary data.</text>
</comment>
<name>A0A512PHU6_9CELL</name>
<proteinExistence type="predicted"/>
<protein>
    <submittedName>
        <fullName evidence="1">Uncharacterized protein</fullName>
    </submittedName>
</protein>
<accession>A0A512PHU6</accession>
<dbReference type="AlphaFoldDB" id="A0A512PHU6"/>
<dbReference type="Proteomes" id="UP000321798">
    <property type="component" value="Unassembled WGS sequence"/>
</dbReference>
<organism evidence="1 2">
    <name type="scientific">Cellulomonas soli</name>
    <dbReference type="NCBI Taxonomy" id="931535"/>
    <lineage>
        <taxon>Bacteria</taxon>
        <taxon>Bacillati</taxon>
        <taxon>Actinomycetota</taxon>
        <taxon>Actinomycetes</taxon>
        <taxon>Micrococcales</taxon>
        <taxon>Cellulomonadaceae</taxon>
        <taxon>Cellulomonas</taxon>
    </lineage>
</organism>
<evidence type="ECO:0000313" key="1">
    <source>
        <dbReference type="EMBL" id="GEP70702.1"/>
    </source>
</evidence>
<dbReference type="EMBL" id="BKAL01000015">
    <property type="protein sequence ID" value="GEP70702.1"/>
    <property type="molecule type" value="Genomic_DNA"/>
</dbReference>
<evidence type="ECO:0000313" key="2">
    <source>
        <dbReference type="Proteomes" id="UP000321798"/>
    </source>
</evidence>
<dbReference type="OrthoDB" id="583539at2"/>